<comment type="similarity">
    <text evidence="1 6">Belongs to the polypeptide deformylase family.</text>
</comment>
<gene>
    <name evidence="6 7" type="primary">def</name>
    <name evidence="7" type="ORF">GCM10007276_08350</name>
</gene>
<dbReference type="EMBL" id="BMCP01000001">
    <property type="protein sequence ID" value="GGE33413.1"/>
    <property type="molecule type" value="Genomic_DNA"/>
</dbReference>
<evidence type="ECO:0000256" key="1">
    <source>
        <dbReference type="ARBA" id="ARBA00010759"/>
    </source>
</evidence>
<evidence type="ECO:0000313" key="7">
    <source>
        <dbReference type="EMBL" id="GGE33413.1"/>
    </source>
</evidence>
<comment type="function">
    <text evidence="6">Removes the formyl group from the N-terminal Met of newly synthesized proteins. Requires at least a dipeptide for an efficient rate of reaction. N-terminal L-methionine is a prerequisite for activity but the enzyme has broad specificity at other positions.</text>
</comment>
<evidence type="ECO:0000256" key="2">
    <source>
        <dbReference type="ARBA" id="ARBA00022723"/>
    </source>
</evidence>
<dbReference type="GO" id="GO:0042586">
    <property type="term" value="F:peptide deformylase activity"/>
    <property type="evidence" value="ECO:0007669"/>
    <property type="project" value="UniProtKB-UniRule"/>
</dbReference>
<keyword evidence="2 6" id="KW-0479">Metal-binding</keyword>
<protein>
    <recommendedName>
        <fullName evidence="6">Peptide deformylase</fullName>
        <shortName evidence="6">PDF</shortName>
        <ecNumber evidence="6">3.5.1.88</ecNumber>
    </recommendedName>
    <alternativeName>
        <fullName evidence="6">Polypeptide deformylase</fullName>
    </alternativeName>
</protein>
<keyword evidence="8" id="KW-1185">Reference proteome</keyword>
<evidence type="ECO:0000313" key="8">
    <source>
        <dbReference type="Proteomes" id="UP000602745"/>
    </source>
</evidence>
<proteinExistence type="inferred from homology"/>
<dbReference type="InterPro" id="IPR036821">
    <property type="entry name" value="Peptide_deformylase_sf"/>
</dbReference>
<dbReference type="GO" id="GO:0046872">
    <property type="term" value="F:metal ion binding"/>
    <property type="evidence" value="ECO:0007669"/>
    <property type="project" value="UniProtKB-KW"/>
</dbReference>
<dbReference type="AlphaFoldDB" id="A0A8J2YFN1"/>
<dbReference type="GO" id="GO:0006412">
    <property type="term" value="P:translation"/>
    <property type="evidence" value="ECO:0007669"/>
    <property type="project" value="UniProtKB-UniRule"/>
</dbReference>
<organism evidence="7 8">
    <name type="scientific">Agaricicola taiwanensis</name>
    <dbReference type="NCBI Taxonomy" id="591372"/>
    <lineage>
        <taxon>Bacteria</taxon>
        <taxon>Pseudomonadati</taxon>
        <taxon>Pseudomonadota</taxon>
        <taxon>Alphaproteobacteria</taxon>
        <taxon>Rhodobacterales</taxon>
        <taxon>Paracoccaceae</taxon>
        <taxon>Agaricicola</taxon>
    </lineage>
</organism>
<name>A0A8J2YFN1_9RHOB</name>
<accession>A0A8J2YFN1</accession>
<reference evidence="7" key="2">
    <citation type="submission" date="2020-09" db="EMBL/GenBank/DDBJ databases">
        <authorList>
            <person name="Sun Q."/>
            <person name="Sedlacek I."/>
        </authorList>
    </citation>
    <scope>NUCLEOTIDE SEQUENCE</scope>
    <source>
        <strain evidence="7">CCM 7684</strain>
    </source>
</reference>
<dbReference type="NCBIfam" id="NF001159">
    <property type="entry name" value="PRK00150.1-3"/>
    <property type="match status" value="1"/>
</dbReference>
<keyword evidence="4 6" id="KW-0648">Protein biosynthesis</keyword>
<reference evidence="7" key="1">
    <citation type="journal article" date="2014" name="Int. J. Syst. Evol. Microbiol.">
        <title>Complete genome sequence of Corynebacterium casei LMG S-19264T (=DSM 44701T), isolated from a smear-ripened cheese.</title>
        <authorList>
            <consortium name="US DOE Joint Genome Institute (JGI-PGF)"/>
            <person name="Walter F."/>
            <person name="Albersmeier A."/>
            <person name="Kalinowski J."/>
            <person name="Ruckert C."/>
        </authorList>
    </citation>
    <scope>NUCLEOTIDE SEQUENCE</scope>
    <source>
        <strain evidence="7">CCM 7684</strain>
    </source>
</reference>
<dbReference type="SUPFAM" id="SSF56420">
    <property type="entry name" value="Peptide deformylase"/>
    <property type="match status" value="1"/>
</dbReference>
<dbReference type="Gene3D" id="3.90.45.10">
    <property type="entry name" value="Peptide deformylase"/>
    <property type="match status" value="1"/>
</dbReference>
<feature type="active site" evidence="6">
    <location>
        <position position="165"/>
    </location>
</feature>
<evidence type="ECO:0000256" key="3">
    <source>
        <dbReference type="ARBA" id="ARBA00022801"/>
    </source>
</evidence>
<dbReference type="PANTHER" id="PTHR10458:SF22">
    <property type="entry name" value="PEPTIDE DEFORMYLASE"/>
    <property type="match status" value="1"/>
</dbReference>
<comment type="catalytic activity">
    <reaction evidence="6">
        <text>N-terminal N-formyl-L-methionyl-[peptide] + H2O = N-terminal L-methionyl-[peptide] + formate</text>
        <dbReference type="Rhea" id="RHEA:24420"/>
        <dbReference type="Rhea" id="RHEA-COMP:10639"/>
        <dbReference type="Rhea" id="RHEA-COMP:10640"/>
        <dbReference type="ChEBI" id="CHEBI:15377"/>
        <dbReference type="ChEBI" id="CHEBI:15740"/>
        <dbReference type="ChEBI" id="CHEBI:49298"/>
        <dbReference type="ChEBI" id="CHEBI:64731"/>
        <dbReference type="EC" id="3.5.1.88"/>
    </reaction>
</comment>
<feature type="binding site" evidence="6">
    <location>
        <position position="168"/>
    </location>
    <ligand>
        <name>Fe cation</name>
        <dbReference type="ChEBI" id="CHEBI:24875"/>
    </ligand>
</feature>
<dbReference type="NCBIfam" id="TIGR00079">
    <property type="entry name" value="pept_deformyl"/>
    <property type="match status" value="1"/>
</dbReference>
<dbReference type="Pfam" id="PF01327">
    <property type="entry name" value="Pep_deformylase"/>
    <property type="match status" value="1"/>
</dbReference>
<dbReference type="HAMAP" id="MF_00163">
    <property type="entry name" value="Pep_deformylase"/>
    <property type="match status" value="1"/>
</dbReference>
<dbReference type="EC" id="3.5.1.88" evidence="6"/>
<dbReference type="InterPro" id="IPR023635">
    <property type="entry name" value="Peptide_deformylase"/>
</dbReference>
<dbReference type="PANTHER" id="PTHR10458">
    <property type="entry name" value="PEPTIDE DEFORMYLASE"/>
    <property type="match status" value="1"/>
</dbReference>
<dbReference type="PIRSF" id="PIRSF004749">
    <property type="entry name" value="Pep_def"/>
    <property type="match status" value="1"/>
</dbReference>
<comment type="cofactor">
    <cofactor evidence="6">
        <name>Fe(2+)</name>
        <dbReference type="ChEBI" id="CHEBI:29033"/>
    </cofactor>
    <text evidence="6">Binds 1 Fe(2+) ion.</text>
</comment>
<evidence type="ECO:0000256" key="6">
    <source>
        <dbReference type="HAMAP-Rule" id="MF_00163"/>
    </source>
</evidence>
<dbReference type="Proteomes" id="UP000602745">
    <property type="component" value="Unassembled WGS sequence"/>
</dbReference>
<keyword evidence="5 6" id="KW-0408">Iron</keyword>
<comment type="caution">
    <text evidence="7">The sequence shown here is derived from an EMBL/GenBank/DDBJ whole genome shotgun (WGS) entry which is preliminary data.</text>
</comment>
<feature type="binding site" evidence="6">
    <location>
        <position position="164"/>
    </location>
    <ligand>
        <name>Fe cation</name>
        <dbReference type="ChEBI" id="CHEBI:24875"/>
    </ligand>
</feature>
<dbReference type="FunFam" id="3.90.45.10:FF:000005">
    <property type="entry name" value="Peptide deformylase"/>
    <property type="match status" value="1"/>
</dbReference>
<dbReference type="CDD" id="cd00487">
    <property type="entry name" value="Pep_deformylase"/>
    <property type="match status" value="1"/>
</dbReference>
<feature type="binding site" evidence="6">
    <location>
        <position position="122"/>
    </location>
    <ligand>
        <name>Fe cation</name>
        <dbReference type="ChEBI" id="CHEBI:24875"/>
    </ligand>
</feature>
<evidence type="ECO:0000256" key="5">
    <source>
        <dbReference type="ARBA" id="ARBA00023004"/>
    </source>
</evidence>
<dbReference type="PRINTS" id="PR01576">
    <property type="entry name" value="PDEFORMYLASE"/>
</dbReference>
<evidence type="ECO:0000256" key="4">
    <source>
        <dbReference type="ARBA" id="ARBA00022917"/>
    </source>
</evidence>
<keyword evidence="3 6" id="KW-0378">Hydrolase</keyword>
<sequence length="197" mass="22277">MTGREAPLISASIMSILPIRIIPDSVLRQKAEPIAAVDDDVRRLMDDMLETMYDAPGIGLAAPQIGVLKRIVVLDVSHREQDDEEGEGDEAAEKPVDRKPMFIANPEIVWASEETRTYDEGCLSIPDYYEEVERPARVRVRYLDRDGKQQEVDADGILAVCLQHEIDHLDGVLFIDHLSKLKRDRVTRKFAKQAKRG</sequence>